<reference evidence="1 3" key="1">
    <citation type="submission" date="2020-01" db="EMBL/GenBank/DDBJ databases">
        <authorList>
            <consortium name="DOE Joint Genome Institute"/>
            <person name="Haridas S."/>
            <person name="Albert R."/>
            <person name="Binder M."/>
            <person name="Bloem J."/>
            <person name="Labutti K."/>
            <person name="Salamov A."/>
            <person name="Andreopoulos B."/>
            <person name="Baker S.E."/>
            <person name="Barry K."/>
            <person name="Bills G."/>
            <person name="Bluhm B.H."/>
            <person name="Cannon C."/>
            <person name="Castanera R."/>
            <person name="Culley D.E."/>
            <person name="Daum C."/>
            <person name="Ezra D."/>
            <person name="Gonzalez J.B."/>
            <person name="Henrissat B."/>
            <person name="Kuo A."/>
            <person name="Liang C."/>
            <person name="Lipzen A."/>
            <person name="Lutzoni F."/>
            <person name="Magnuson J."/>
            <person name="Mondo S."/>
            <person name="Nolan M."/>
            <person name="Ohm R."/>
            <person name="Pangilinan J."/>
            <person name="Park H.-J."/>
            <person name="Ramirez L."/>
            <person name="Alfaro M."/>
            <person name="Sun H."/>
            <person name="Tritt A."/>
            <person name="Yoshinaga Y."/>
            <person name="Zwiers L.-H."/>
            <person name="Turgeon B.G."/>
            <person name="Goodwin S.B."/>
            <person name="Spatafora J.W."/>
            <person name="Crous P.W."/>
            <person name="Grigoriev I.V."/>
        </authorList>
    </citation>
    <scope>NUCLEOTIDE SEQUENCE</scope>
    <source>
        <strain evidence="1 3">CBS 781.70</strain>
    </source>
</reference>
<name>A0A6G1G8J3_9PEZI</name>
<dbReference type="AlphaFoldDB" id="A0A6G1G8J3"/>
<evidence type="ECO:0000313" key="1">
    <source>
        <dbReference type="EMBL" id="KAF1814241.1"/>
    </source>
</evidence>
<evidence type="ECO:0000313" key="2">
    <source>
        <dbReference type="Proteomes" id="UP000504638"/>
    </source>
</evidence>
<protein>
    <submittedName>
        <fullName evidence="1 3">Uncharacterized protein</fullName>
    </submittedName>
</protein>
<evidence type="ECO:0000313" key="3">
    <source>
        <dbReference type="RefSeq" id="XP_033535872.1"/>
    </source>
</evidence>
<dbReference type="EMBL" id="ML975153">
    <property type="protein sequence ID" value="KAF1814241.1"/>
    <property type="molecule type" value="Genomic_DNA"/>
</dbReference>
<reference evidence="3" key="3">
    <citation type="submission" date="2025-04" db="UniProtKB">
        <authorList>
            <consortium name="RefSeq"/>
        </authorList>
    </citation>
    <scope>IDENTIFICATION</scope>
    <source>
        <strain evidence="3">CBS 781.70</strain>
    </source>
</reference>
<dbReference type="GeneID" id="54416746"/>
<keyword evidence="2" id="KW-1185">Reference proteome</keyword>
<dbReference type="RefSeq" id="XP_033535872.1">
    <property type="nucleotide sequence ID" value="XM_033676176.1"/>
</dbReference>
<dbReference type="OrthoDB" id="5313741at2759"/>
<gene>
    <name evidence="1 3" type="ORF">P152DRAFT_393064</name>
</gene>
<sequence>MKRNAAKEEVKRPAEQSNPATTLNLYCRLFQGRKQLFSPADPPDGVAPASYFIINPIPHKHAWQWRPVLHRGDNPKYTADTLAIARMTRSAMWGSFCLWMGDGVDTIVKNKKRRRAKRKARRAEKWRKFWHMKPKPPKEPLQDEMEVVGKVCKIHVRRAGFWSRRVEWEFDGVRYQWSGTRTLSKNKLKGWTHDVKLIRKSDHALIATLKKDRWSTFRSSEKIGQPPNKKRAYVGQLCIYPAAYEQSTIPDQTKESTLAKHTAKIDGAVSGKKKNHHDDIEIPDGPHAGNMLEELIVLTAWIVIEAEHRLRWKIVDLIEEIGESAGG</sequence>
<dbReference type="Proteomes" id="UP000504638">
    <property type="component" value="Unplaced"/>
</dbReference>
<reference evidence="3" key="2">
    <citation type="submission" date="2020-04" db="EMBL/GenBank/DDBJ databases">
        <authorList>
            <consortium name="NCBI Genome Project"/>
        </authorList>
    </citation>
    <scope>NUCLEOTIDE SEQUENCE</scope>
    <source>
        <strain evidence="3">CBS 781.70</strain>
    </source>
</reference>
<accession>A0A6G1G8J3</accession>
<organism evidence="1">
    <name type="scientific">Eremomyces bilateralis CBS 781.70</name>
    <dbReference type="NCBI Taxonomy" id="1392243"/>
    <lineage>
        <taxon>Eukaryota</taxon>
        <taxon>Fungi</taxon>
        <taxon>Dikarya</taxon>
        <taxon>Ascomycota</taxon>
        <taxon>Pezizomycotina</taxon>
        <taxon>Dothideomycetes</taxon>
        <taxon>Dothideomycetes incertae sedis</taxon>
        <taxon>Eremomycetales</taxon>
        <taxon>Eremomycetaceae</taxon>
        <taxon>Eremomyces</taxon>
    </lineage>
</organism>
<proteinExistence type="predicted"/>